<dbReference type="Proteomes" id="UP000294558">
    <property type="component" value="Unassembled WGS sequence"/>
</dbReference>
<organism evidence="5 6">
    <name type="scientific">Ilumatobacter fluminis</name>
    <dbReference type="NCBI Taxonomy" id="467091"/>
    <lineage>
        <taxon>Bacteria</taxon>
        <taxon>Bacillati</taxon>
        <taxon>Actinomycetota</taxon>
        <taxon>Acidimicrobiia</taxon>
        <taxon>Acidimicrobiales</taxon>
        <taxon>Ilumatobacteraceae</taxon>
        <taxon>Ilumatobacter</taxon>
    </lineage>
</organism>
<dbReference type="GO" id="GO:0006098">
    <property type="term" value="P:pentose-phosphate shunt"/>
    <property type="evidence" value="ECO:0007669"/>
    <property type="project" value="InterPro"/>
</dbReference>
<dbReference type="Pfam" id="PF00393">
    <property type="entry name" value="6PGD"/>
    <property type="match status" value="2"/>
</dbReference>
<dbReference type="NCBIfam" id="TIGR00872">
    <property type="entry name" value="gnd_rel"/>
    <property type="match status" value="1"/>
</dbReference>
<dbReference type="GO" id="GO:0019521">
    <property type="term" value="P:D-gluconate metabolic process"/>
    <property type="evidence" value="ECO:0007669"/>
    <property type="project" value="UniProtKB-KW"/>
</dbReference>
<dbReference type="InterPro" id="IPR006114">
    <property type="entry name" value="6PGDH_C"/>
</dbReference>
<evidence type="ECO:0000313" key="6">
    <source>
        <dbReference type="Proteomes" id="UP000294558"/>
    </source>
</evidence>
<gene>
    <name evidence="5" type="ORF">BDK89_1070</name>
</gene>
<dbReference type="PROSITE" id="PS00895">
    <property type="entry name" value="3_HYDROXYISOBUT_DH"/>
    <property type="match status" value="1"/>
</dbReference>
<dbReference type="GO" id="GO:0004616">
    <property type="term" value="F:phosphogluconate dehydrogenase (decarboxylating) activity"/>
    <property type="evidence" value="ECO:0007669"/>
    <property type="project" value="InterPro"/>
</dbReference>
<comment type="similarity">
    <text evidence="1">Belongs to the 6-phosphogluconate dehydrogenase family.</text>
</comment>
<dbReference type="SUPFAM" id="SSF48179">
    <property type="entry name" value="6-phosphogluconate dehydrogenase C-terminal domain-like"/>
    <property type="match status" value="1"/>
</dbReference>
<dbReference type="SMART" id="SM01350">
    <property type="entry name" value="6PGD"/>
    <property type="match status" value="1"/>
</dbReference>
<dbReference type="InterPro" id="IPR006183">
    <property type="entry name" value="Pgluconate_DH"/>
</dbReference>
<dbReference type="NCBIfam" id="NF007161">
    <property type="entry name" value="PRK09599.1"/>
    <property type="match status" value="1"/>
</dbReference>
<evidence type="ECO:0000259" key="4">
    <source>
        <dbReference type="SMART" id="SM01350"/>
    </source>
</evidence>
<dbReference type="InterPro" id="IPR013328">
    <property type="entry name" value="6PGD_dom2"/>
</dbReference>
<dbReference type="PANTHER" id="PTHR11811">
    <property type="entry name" value="6-PHOSPHOGLUCONATE DEHYDROGENASE"/>
    <property type="match status" value="1"/>
</dbReference>
<dbReference type="EMBL" id="SOAU01000001">
    <property type="protein sequence ID" value="TDT15499.1"/>
    <property type="molecule type" value="Genomic_DNA"/>
</dbReference>
<dbReference type="Gene3D" id="1.10.1040.10">
    <property type="entry name" value="N-(1-d-carboxylethyl)-l-norvaline Dehydrogenase, domain 2"/>
    <property type="match status" value="1"/>
</dbReference>
<accession>A0A4R7HYC3</accession>
<comment type="caution">
    <text evidence="5">The sequence shown here is derived from an EMBL/GenBank/DDBJ whole genome shotgun (WGS) entry which is preliminary data.</text>
</comment>
<keyword evidence="2" id="KW-0560">Oxidoreductase</keyword>
<dbReference type="InterPro" id="IPR002204">
    <property type="entry name" value="3-OH-isobutyrate_DH-rel_CS"/>
</dbReference>
<evidence type="ECO:0000256" key="1">
    <source>
        <dbReference type="ARBA" id="ARBA00008419"/>
    </source>
</evidence>
<sequence length="344" mass="37064">MQQTMQLGMVGLGRMGANMVRRLMAAGHECVVHDVSDEAVDQMAAEGATPAHSLEELVAALEPPRNIWVMIPAAYVGSTVEQLAPLLSPDDTIIDGGNSWYRHDVDRSEALRDRQLHYLDVGTSGGIHGLERGYCLMIGGDTDAVDRLSPIFSTLAPGVDAAERTPGREGDPTPAEQGWLHCGPSGAGHFVKMVHNGIEYGLMQAYAEGFNVLAKANIGAVDHAADAETAPLDDAKYYQYDIDLSSVSEVWRRGSVITSWLLDLTAEAYLADPRLEEYAGHVSDSGEGRWTLHAAIDEGVPVPALSAALYARFESRGRADDANKVLSAMRAGFGGHHERKDSTR</sequence>
<dbReference type="AlphaFoldDB" id="A0A4R7HYC3"/>
<dbReference type="GO" id="GO:0016054">
    <property type="term" value="P:organic acid catabolic process"/>
    <property type="evidence" value="ECO:0007669"/>
    <property type="project" value="UniProtKB-ARBA"/>
</dbReference>
<dbReference type="Pfam" id="PF03446">
    <property type="entry name" value="NAD_binding_2"/>
    <property type="match status" value="1"/>
</dbReference>
<dbReference type="PRINTS" id="PR00076">
    <property type="entry name" value="6PGDHDRGNASE"/>
</dbReference>
<dbReference type="Gene3D" id="3.40.50.720">
    <property type="entry name" value="NAD(P)-binding Rossmann-like Domain"/>
    <property type="match status" value="1"/>
</dbReference>
<dbReference type="InterPro" id="IPR036291">
    <property type="entry name" value="NAD(P)-bd_dom_sf"/>
</dbReference>
<reference evidence="5 6" key="1">
    <citation type="submission" date="2019-03" db="EMBL/GenBank/DDBJ databases">
        <title>Sequencing the genomes of 1000 actinobacteria strains.</title>
        <authorList>
            <person name="Klenk H.-P."/>
        </authorList>
    </citation>
    <scope>NUCLEOTIDE SEQUENCE [LARGE SCALE GENOMIC DNA]</scope>
    <source>
        <strain evidence="5 6">DSM 18936</strain>
    </source>
</reference>
<evidence type="ECO:0000256" key="2">
    <source>
        <dbReference type="ARBA" id="ARBA00023002"/>
    </source>
</evidence>
<feature type="domain" description="6-phosphogluconate dehydrogenase C-terminal" evidence="4">
    <location>
        <begin position="188"/>
        <end position="343"/>
    </location>
</feature>
<keyword evidence="3" id="KW-0311">Gluconate utilization</keyword>
<evidence type="ECO:0000256" key="3">
    <source>
        <dbReference type="ARBA" id="ARBA00023064"/>
    </source>
</evidence>
<protein>
    <submittedName>
        <fullName evidence="5">6-phosphogluconate dehydrogenase (Decarboxylating)</fullName>
    </submittedName>
</protein>
<proteinExistence type="inferred from homology"/>
<evidence type="ECO:0000313" key="5">
    <source>
        <dbReference type="EMBL" id="TDT15499.1"/>
    </source>
</evidence>
<dbReference type="InterPro" id="IPR008927">
    <property type="entry name" value="6-PGluconate_DH-like_C_sf"/>
</dbReference>
<dbReference type="SUPFAM" id="SSF51735">
    <property type="entry name" value="NAD(P)-binding Rossmann-fold domains"/>
    <property type="match status" value="1"/>
</dbReference>
<keyword evidence="6" id="KW-1185">Reference proteome</keyword>
<dbReference type="InterPro" id="IPR006115">
    <property type="entry name" value="6PGDH_NADP-bd"/>
</dbReference>
<dbReference type="GO" id="GO:0050661">
    <property type="term" value="F:NADP binding"/>
    <property type="evidence" value="ECO:0007669"/>
    <property type="project" value="InterPro"/>
</dbReference>
<name>A0A4R7HYC3_9ACTN</name>
<dbReference type="InterPro" id="IPR004849">
    <property type="entry name" value="6DGDH_YqeC"/>
</dbReference>